<accession>A0AAE1G401</accession>
<evidence type="ECO:0000256" key="1">
    <source>
        <dbReference type="SAM" id="MobiDB-lite"/>
    </source>
</evidence>
<sequence>MISQTLLSQQPPRHSDYPLTARHPPSNMQIPGFAPRLSPGPAPQGTAPIRHPSSSEYHTAAPRPRTEALWAHVARRGQKGPQSATPQHLNAIWVGIPSLNPIPATHIAILH</sequence>
<organism evidence="2 3">
    <name type="scientific">Petrolisthes cinctipes</name>
    <name type="common">Flat porcelain crab</name>
    <dbReference type="NCBI Taxonomy" id="88211"/>
    <lineage>
        <taxon>Eukaryota</taxon>
        <taxon>Metazoa</taxon>
        <taxon>Ecdysozoa</taxon>
        <taxon>Arthropoda</taxon>
        <taxon>Crustacea</taxon>
        <taxon>Multicrustacea</taxon>
        <taxon>Malacostraca</taxon>
        <taxon>Eumalacostraca</taxon>
        <taxon>Eucarida</taxon>
        <taxon>Decapoda</taxon>
        <taxon>Pleocyemata</taxon>
        <taxon>Anomura</taxon>
        <taxon>Galatheoidea</taxon>
        <taxon>Porcellanidae</taxon>
        <taxon>Petrolisthes</taxon>
    </lineage>
</organism>
<reference evidence="2" key="1">
    <citation type="submission" date="2023-10" db="EMBL/GenBank/DDBJ databases">
        <title>Genome assemblies of two species of porcelain crab, Petrolisthes cinctipes and Petrolisthes manimaculis (Anomura: Porcellanidae).</title>
        <authorList>
            <person name="Angst P."/>
        </authorList>
    </citation>
    <scope>NUCLEOTIDE SEQUENCE</scope>
    <source>
        <strain evidence="2">PB745_01</strain>
        <tissue evidence="2">Gill</tissue>
    </source>
</reference>
<feature type="region of interest" description="Disordered" evidence="1">
    <location>
        <begin position="1"/>
        <end position="64"/>
    </location>
</feature>
<keyword evidence="3" id="KW-1185">Reference proteome</keyword>
<feature type="compositionally biased region" description="Polar residues" evidence="1">
    <location>
        <begin position="1"/>
        <end position="12"/>
    </location>
</feature>
<proteinExistence type="predicted"/>
<name>A0AAE1G401_PETCI</name>
<dbReference type="EMBL" id="JAWQEG010000878">
    <property type="protein sequence ID" value="KAK3884507.1"/>
    <property type="molecule type" value="Genomic_DNA"/>
</dbReference>
<dbReference type="Proteomes" id="UP001286313">
    <property type="component" value="Unassembled WGS sequence"/>
</dbReference>
<gene>
    <name evidence="2" type="ORF">Pcinc_011224</name>
</gene>
<evidence type="ECO:0000313" key="3">
    <source>
        <dbReference type="Proteomes" id="UP001286313"/>
    </source>
</evidence>
<evidence type="ECO:0000313" key="2">
    <source>
        <dbReference type="EMBL" id="KAK3884507.1"/>
    </source>
</evidence>
<dbReference type="AlphaFoldDB" id="A0AAE1G401"/>
<protein>
    <submittedName>
        <fullName evidence="2">Uncharacterized protein</fullName>
    </submittedName>
</protein>
<comment type="caution">
    <text evidence="2">The sequence shown here is derived from an EMBL/GenBank/DDBJ whole genome shotgun (WGS) entry which is preliminary data.</text>
</comment>